<accession>A0A0N0P506</accession>
<protein>
    <recommendedName>
        <fullName evidence="5">Inosine/uridine-preferring nucleoside hydrolase domain-containing protein</fullName>
    </recommendedName>
</protein>
<dbReference type="InterPro" id="IPR023186">
    <property type="entry name" value="IUNH"/>
</dbReference>
<keyword evidence="2" id="KW-0378">Hydrolase</keyword>
<keyword evidence="3" id="KW-0326">Glycosidase</keyword>
<evidence type="ECO:0000256" key="1">
    <source>
        <dbReference type="ARBA" id="ARBA00009176"/>
    </source>
</evidence>
<dbReference type="VEuPathDB" id="TriTrypDB:Lsey_0159_0160"/>
<dbReference type="EMBL" id="LJSK01000159">
    <property type="protein sequence ID" value="KPI85906.1"/>
    <property type="molecule type" value="Genomic_DNA"/>
</dbReference>
<keyword evidence="4" id="KW-0472">Membrane</keyword>
<dbReference type="InterPro" id="IPR036452">
    <property type="entry name" value="Ribo_hydro-like"/>
</dbReference>
<evidence type="ECO:0000313" key="6">
    <source>
        <dbReference type="EMBL" id="KPI85906.1"/>
    </source>
</evidence>
<dbReference type="Proteomes" id="UP000038009">
    <property type="component" value="Unassembled WGS sequence"/>
</dbReference>
<dbReference type="OrthoDB" id="5783963at2759"/>
<name>A0A0N0P506_LEPSE</name>
<dbReference type="SUPFAM" id="SSF53590">
    <property type="entry name" value="Nucleoside hydrolase"/>
    <property type="match status" value="1"/>
</dbReference>
<evidence type="ECO:0000256" key="4">
    <source>
        <dbReference type="SAM" id="Phobius"/>
    </source>
</evidence>
<dbReference type="GO" id="GO:0005829">
    <property type="term" value="C:cytosol"/>
    <property type="evidence" value="ECO:0007669"/>
    <property type="project" value="TreeGrafter"/>
</dbReference>
<dbReference type="PANTHER" id="PTHR12304">
    <property type="entry name" value="INOSINE-URIDINE PREFERRING NUCLEOSIDE HYDROLASE"/>
    <property type="match status" value="1"/>
</dbReference>
<dbReference type="Pfam" id="PF01156">
    <property type="entry name" value="IU_nuc_hydro"/>
    <property type="match status" value="1"/>
</dbReference>
<proteinExistence type="inferred from homology"/>
<evidence type="ECO:0000313" key="7">
    <source>
        <dbReference type="Proteomes" id="UP000038009"/>
    </source>
</evidence>
<dbReference type="OMA" id="RNFYMDP"/>
<evidence type="ECO:0000256" key="2">
    <source>
        <dbReference type="ARBA" id="ARBA00022801"/>
    </source>
</evidence>
<keyword evidence="4" id="KW-0812">Transmembrane</keyword>
<keyword evidence="4" id="KW-1133">Transmembrane helix</keyword>
<comment type="similarity">
    <text evidence="1">Belongs to the IUNH family.</text>
</comment>
<dbReference type="GO" id="GO:0008477">
    <property type="term" value="F:purine nucleosidase activity"/>
    <property type="evidence" value="ECO:0007669"/>
    <property type="project" value="TreeGrafter"/>
</dbReference>
<evidence type="ECO:0000256" key="3">
    <source>
        <dbReference type="ARBA" id="ARBA00023295"/>
    </source>
</evidence>
<dbReference type="Gene3D" id="3.90.245.10">
    <property type="entry name" value="Ribonucleoside hydrolase-like"/>
    <property type="match status" value="1"/>
</dbReference>
<organism evidence="6 7">
    <name type="scientific">Leptomonas seymouri</name>
    <dbReference type="NCBI Taxonomy" id="5684"/>
    <lineage>
        <taxon>Eukaryota</taxon>
        <taxon>Discoba</taxon>
        <taxon>Euglenozoa</taxon>
        <taxon>Kinetoplastea</taxon>
        <taxon>Metakinetoplastina</taxon>
        <taxon>Trypanosomatida</taxon>
        <taxon>Trypanosomatidae</taxon>
        <taxon>Leishmaniinae</taxon>
        <taxon>Leptomonas</taxon>
    </lineage>
</organism>
<dbReference type="PANTHER" id="PTHR12304:SF4">
    <property type="entry name" value="URIDINE NUCLEOSIDASE"/>
    <property type="match status" value="1"/>
</dbReference>
<dbReference type="InterPro" id="IPR001910">
    <property type="entry name" value="Inosine/uridine_hydrolase_dom"/>
</dbReference>
<keyword evidence="7" id="KW-1185">Reference proteome</keyword>
<evidence type="ECO:0000259" key="5">
    <source>
        <dbReference type="Pfam" id="PF01156"/>
    </source>
</evidence>
<comment type="caution">
    <text evidence="6">The sequence shown here is derived from an EMBL/GenBank/DDBJ whole genome shotgun (WGS) entry which is preliminary data.</text>
</comment>
<reference evidence="6 7" key="1">
    <citation type="journal article" date="2015" name="PLoS Pathog.">
        <title>Leptomonas seymouri: Adaptations to the Dixenous Life Cycle Analyzed by Genome Sequencing, Transcriptome Profiling and Co-infection with Leishmania donovani.</title>
        <authorList>
            <person name="Kraeva N."/>
            <person name="Butenko A."/>
            <person name="Hlavacova J."/>
            <person name="Kostygov A."/>
            <person name="Myskova J."/>
            <person name="Grybchuk D."/>
            <person name="Lestinova T."/>
            <person name="Votypka J."/>
            <person name="Volf P."/>
            <person name="Opperdoes F."/>
            <person name="Flegontov P."/>
            <person name="Lukes J."/>
            <person name="Yurchenko V."/>
        </authorList>
    </citation>
    <scope>NUCLEOTIDE SEQUENCE [LARGE SCALE GENOMIC DNA]</scope>
    <source>
        <strain evidence="6 7">ATCC 30220</strain>
    </source>
</reference>
<dbReference type="AlphaFoldDB" id="A0A0N0P506"/>
<gene>
    <name evidence="6" type="ORF">ABL78_5038</name>
</gene>
<feature type="transmembrane region" description="Helical" evidence="4">
    <location>
        <begin position="25"/>
        <end position="44"/>
    </location>
</feature>
<sequence>MDQLRNYYEQWAAIPQPRKVKTLKLTAFICYFLFFLLLIIYAFGRTGQKTASITPFVLFTDGTPYNLQVVRYMAQRRDVVISMIVVSTNTLASARLNADARIVQNLVNALQSEGLKTHVPEVYASYNASTNSFPEPLDAKLAKTKASFLIIGPCTDAAYFLQKYAERRANVNSVYVAGGAFNAAGNANYFNSSITGVERNFYMDPSAADYVMAMKHGRPVVMLPLDATLAWSSPAYNAIVSSPASSESAVTVARGLRWYYENVDKTKRVTVGIAAAAYASDTQVQTGVTVTSIPVRVYTSAADARYGRSYRPPASADEKKVTVVLSLVESTFFRHVINVNGLSLA</sequence>
<feature type="domain" description="Inosine/uridine-preferring nucleoside hydrolase" evidence="5">
    <location>
        <begin position="143"/>
        <end position="332"/>
    </location>
</feature>
<dbReference type="GO" id="GO:0006152">
    <property type="term" value="P:purine nucleoside catabolic process"/>
    <property type="evidence" value="ECO:0007669"/>
    <property type="project" value="TreeGrafter"/>
</dbReference>